<evidence type="ECO:0000313" key="1">
    <source>
        <dbReference type="EMBL" id="KIO19488.1"/>
    </source>
</evidence>
<name>A0A0C3KDH5_9AGAM</name>
<dbReference type="PANTHER" id="PTHR35871">
    <property type="entry name" value="EXPRESSED PROTEIN"/>
    <property type="match status" value="1"/>
</dbReference>
<dbReference type="PANTHER" id="PTHR35871:SF1">
    <property type="entry name" value="CXC1-LIKE CYSTEINE CLUSTER ASSOCIATED WITH KDZ TRANSPOSASES DOMAIN-CONTAINING PROTEIN"/>
    <property type="match status" value="1"/>
</dbReference>
<protein>
    <submittedName>
        <fullName evidence="1">Uncharacterized protein</fullName>
    </submittedName>
</protein>
<evidence type="ECO:0000313" key="2">
    <source>
        <dbReference type="Proteomes" id="UP000054248"/>
    </source>
</evidence>
<dbReference type="AlphaFoldDB" id="A0A0C3KDH5"/>
<dbReference type="EMBL" id="KN823218">
    <property type="protein sequence ID" value="KIO19488.1"/>
    <property type="molecule type" value="Genomic_DNA"/>
</dbReference>
<reference evidence="1 2" key="1">
    <citation type="submission" date="2014-04" db="EMBL/GenBank/DDBJ databases">
        <authorList>
            <consortium name="DOE Joint Genome Institute"/>
            <person name="Kuo A."/>
            <person name="Girlanda M."/>
            <person name="Perotto S."/>
            <person name="Kohler A."/>
            <person name="Nagy L.G."/>
            <person name="Floudas D."/>
            <person name="Copeland A."/>
            <person name="Barry K.W."/>
            <person name="Cichocki N."/>
            <person name="Veneault-Fourrey C."/>
            <person name="LaButti K."/>
            <person name="Lindquist E.A."/>
            <person name="Lipzen A."/>
            <person name="Lundell T."/>
            <person name="Morin E."/>
            <person name="Murat C."/>
            <person name="Sun H."/>
            <person name="Tunlid A."/>
            <person name="Henrissat B."/>
            <person name="Grigoriev I.V."/>
            <person name="Hibbett D.S."/>
            <person name="Martin F."/>
            <person name="Nordberg H.P."/>
            <person name="Cantor M.N."/>
            <person name="Hua S.X."/>
        </authorList>
    </citation>
    <scope>NUCLEOTIDE SEQUENCE [LARGE SCALE GENOMIC DNA]</scope>
    <source>
        <strain evidence="1 2">MUT 4182</strain>
    </source>
</reference>
<dbReference type="Proteomes" id="UP000054248">
    <property type="component" value="Unassembled WGS sequence"/>
</dbReference>
<reference evidence="2" key="2">
    <citation type="submission" date="2015-01" db="EMBL/GenBank/DDBJ databases">
        <title>Evolutionary Origins and Diversification of the Mycorrhizal Mutualists.</title>
        <authorList>
            <consortium name="DOE Joint Genome Institute"/>
            <consortium name="Mycorrhizal Genomics Consortium"/>
            <person name="Kohler A."/>
            <person name="Kuo A."/>
            <person name="Nagy L.G."/>
            <person name="Floudas D."/>
            <person name="Copeland A."/>
            <person name="Barry K.W."/>
            <person name="Cichocki N."/>
            <person name="Veneault-Fourrey C."/>
            <person name="LaButti K."/>
            <person name="Lindquist E.A."/>
            <person name="Lipzen A."/>
            <person name="Lundell T."/>
            <person name="Morin E."/>
            <person name="Murat C."/>
            <person name="Riley R."/>
            <person name="Ohm R."/>
            <person name="Sun H."/>
            <person name="Tunlid A."/>
            <person name="Henrissat B."/>
            <person name="Grigoriev I.V."/>
            <person name="Hibbett D.S."/>
            <person name="Martin F."/>
        </authorList>
    </citation>
    <scope>NUCLEOTIDE SEQUENCE [LARGE SCALE GENOMIC DNA]</scope>
    <source>
        <strain evidence="2">MUT 4182</strain>
    </source>
</reference>
<dbReference type="HOGENOM" id="CLU_005726_1_0_1"/>
<proteinExistence type="predicted"/>
<organism evidence="1 2">
    <name type="scientific">Tulasnella calospora MUT 4182</name>
    <dbReference type="NCBI Taxonomy" id="1051891"/>
    <lineage>
        <taxon>Eukaryota</taxon>
        <taxon>Fungi</taxon>
        <taxon>Dikarya</taxon>
        <taxon>Basidiomycota</taxon>
        <taxon>Agaricomycotina</taxon>
        <taxon>Agaricomycetes</taxon>
        <taxon>Cantharellales</taxon>
        <taxon>Tulasnellaceae</taxon>
        <taxon>Tulasnella</taxon>
    </lineage>
</organism>
<keyword evidence="2" id="KW-1185">Reference proteome</keyword>
<accession>A0A0C3KDH5</accession>
<dbReference type="InterPro" id="IPR036397">
    <property type="entry name" value="RNaseH_sf"/>
</dbReference>
<dbReference type="OrthoDB" id="6511194at2759"/>
<dbReference type="GO" id="GO:0003676">
    <property type="term" value="F:nucleic acid binding"/>
    <property type="evidence" value="ECO:0007669"/>
    <property type="project" value="InterPro"/>
</dbReference>
<gene>
    <name evidence="1" type="ORF">M407DRAFT_82716</name>
</gene>
<sequence length="509" mass="58672">MTLVLEKNWTEASELAAIGAGGGQSLARKLRGWVMAYLRDPAFLPKLRCKNVRTALVEDEDICQEIKLHLLTLGKYFTAMDIAKYSAREDVMERWGIARPISERTAERWLKKMDYRYRQEKKGYADGHEREDVVRYWQEVFLKEWFRLQERMAVRDKSGCVVQTPTDPALLVIPITHDESTFYAHDQRKRRWVHESEGAVPVRKGEGASLMVSDFCSPDLPGGWLRSKDRTRKARVFFKAGKNRDGYFTNEDILRTTQDAIDIFETHYSPESGVKALFLFDNAKTHSKRAPDALSARKMPKSTRHWLPASGVKMRDGVLPNGRPQSLWYPDNHPNPKKAGLFKGMEVIIWERGLWPAGGLRAECEGFKCPNPGVTKDCCCRRLLFHQPDFENQKSMLQELVESRGHLFLFYPKFHCELNFIEMCWGRAKYEYRMYGVPQGEDQQEEFVRKALDSVPTLSMICFANRSARFMDGYRQGLSGSQAAWAGRKYHGHRTIPPELVAEIKATIT</sequence>
<dbReference type="Gene3D" id="3.30.420.10">
    <property type="entry name" value="Ribonuclease H-like superfamily/Ribonuclease H"/>
    <property type="match status" value="1"/>
</dbReference>